<dbReference type="PANTHER" id="PTHR14190:SF7">
    <property type="entry name" value="VACUOLAR PROTEIN SORTING-ASSOCIATED PROTEIN 52 HOMOLOG"/>
    <property type="match status" value="1"/>
</dbReference>
<organism evidence="3 4">
    <name type="scientific">Dillenia turbinata</name>
    <dbReference type="NCBI Taxonomy" id="194707"/>
    <lineage>
        <taxon>Eukaryota</taxon>
        <taxon>Viridiplantae</taxon>
        <taxon>Streptophyta</taxon>
        <taxon>Embryophyta</taxon>
        <taxon>Tracheophyta</taxon>
        <taxon>Spermatophyta</taxon>
        <taxon>Magnoliopsida</taxon>
        <taxon>eudicotyledons</taxon>
        <taxon>Gunneridae</taxon>
        <taxon>Pentapetalae</taxon>
        <taxon>Dilleniales</taxon>
        <taxon>Dilleniaceae</taxon>
        <taxon>Dillenia</taxon>
    </lineage>
</organism>
<name>A0AAN8ZEM1_9MAGN</name>
<dbReference type="Proteomes" id="UP001370490">
    <property type="component" value="Unassembled WGS sequence"/>
</dbReference>
<feature type="transmembrane region" description="Helical" evidence="1">
    <location>
        <begin position="12"/>
        <end position="29"/>
    </location>
</feature>
<accession>A0AAN8ZEM1</accession>
<keyword evidence="1" id="KW-0472">Membrane</keyword>
<dbReference type="SUPFAM" id="SSF161084">
    <property type="entry name" value="MAPEG domain-like"/>
    <property type="match status" value="1"/>
</dbReference>
<keyword evidence="1" id="KW-1133">Transmembrane helix</keyword>
<gene>
    <name evidence="3" type="ORF">RJ641_031457</name>
</gene>
<protein>
    <submittedName>
        <fullName evidence="3">Vps52</fullName>
    </submittedName>
</protein>
<dbReference type="Gene3D" id="1.20.120.550">
    <property type="entry name" value="Membrane associated eicosanoid/glutathione metabolism-like domain"/>
    <property type="match status" value="1"/>
</dbReference>
<dbReference type="EMBL" id="JBAMMX010000006">
    <property type="protein sequence ID" value="KAK6937949.1"/>
    <property type="molecule type" value="Genomic_DNA"/>
</dbReference>
<dbReference type="InterPro" id="IPR048361">
    <property type="entry name" value="Vps52_C"/>
</dbReference>
<dbReference type="GO" id="GO:0005829">
    <property type="term" value="C:cytosol"/>
    <property type="evidence" value="ECO:0007669"/>
    <property type="project" value="GOC"/>
</dbReference>
<dbReference type="Pfam" id="PF20655">
    <property type="entry name" value="Vps52_C"/>
    <property type="match status" value="1"/>
</dbReference>
<evidence type="ECO:0000256" key="1">
    <source>
        <dbReference type="SAM" id="Phobius"/>
    </source>
</evidence>
<keyword evidence="1" id="KW-0812">Transmembrane</keyword>
<comment type="caution">
    <text evidence="3">The sequence shown here is derived from an EMBL/GenBank/DDBJ whole genome shotgun (WGS) entry which is preliminary data.</text>
</comment>
<feature type="domain" description="Vps52 C-terminal" evidence="2">
    <location>
        <begin position="41"/>
        <end position="102"/>
    </location>
</feature>
<dbReference type="GO" id="GO:0032456">
    <property type="term" value="P:endocytic recycling"/>
    <property type="evidence" value="ECO:0007669"/>
    <property type="project" value="TreeGrafter"/>
</dbReference>
<evidence type="ECO:0000313" key="4">
    <source>
        <dbReference type="Proteomes" id="UP001370490"/>
    </source>
</evidence>
<reference evidence="3 4" key="1">
    <citation type="submission" date="2023-12" db="EMBL/GenBank/DDBJ databases">
        <title>A high-quality genome assembly for Dillenia turbinata (Dilleniales).</title>
        <authorList>
            <person name="Chanderbali A."/>
        </authorList>
    </citation>
    <scope>NUCLEOTIDE SEQUENCE [LARGE SCALE GENOMIC DNA]</scope>
    <source>
        <strain evidence="3">LSX21</strain>
        <tissue evidence="3">Leaf</tissue>
    </source>
</reference>
<keyword evidence="4" id="KW-1185">Reference proteome</keyword>
<dbReference type="AlphaFoldDB" id="A0AAN8ZEM1"/>
<evidence type="ECO:0000259" key="2">
    <source>
        <dbReference type="Pfam" id="PF20655"/>
    </source>
</evidence>
<dbReference type="InterPro" id="IPR007258">
    <property type="entry name" value="Vps52"/>
</dbReference>
<dbReference type="GO" id="GO:0006896">
    <property type="term" value="P:Golgi to vacuole transport"/>
    <property type="evidence" value="ECO:0007669"/>
    <property type="project" value="TreeGrafter"/>
</dbReference>
<dbReference type="GO" id="GO:0000938">
    <property type="term" value="C:GARP complex"/>
    <property type="evidence" value="ECO:0007669"/>
    <property type="project" value="TreeGrafter"/>
</dbReference>
<evidence type="ECO:0000313" key="3">
    <source>
        <dbReference type="EMBL" id="KAK6937949.1"/>
    </source>
</evidence>
<proteinExistence type="predicted"/>
<dbReference type="PANTHER" id="PTHR14190">
    <property type="entry name" value="SUPPRESSOR OF ACTIN MUTATIONS 2/VACUOLAR PROTEIN SORTING 52"/>
    <property type="match status" value="1"/>
</dbReference>
<sequence>MGGVELLPKYGYVALVLVLYVFLNFWMALKVGVARKKSDEQVLSAHFRAYIQALEKLQLDIATSSNLIGVEARSSSLFSREREPLKNRFALFALGERINILKVFYCYC</sequence>
<dbReference type="GO" id="GO:0042147">
    <property type="term" value="P:retrograde transport, endosome to Golgi"/>
    <property type="evidence" value="ECO:0007669"/>
    <property type="project" value="TreeGrafter"/>
</dbReference>
<dbReference type="GO" id="GO:0019905">
    <property type="term" value="F:syntaxin binding"/>
    <property type="evidence" value="ECO:0007669"/>
    <property type="project" value="TreeGrafter"/>
</dbReference>
<dbReference type="InterPro" id="IPR023352">
    <property type="entry name" value="MAPEG-like_dom_sf"/>
</dbReference>